<dbReference type="AlphaFoldDB" id="A0A1Q9ESE0"/>
<dbReference type="Pfam" id="PF03703">
    <property type="entry name" value="bPH_2"/>
    <property type="match status" value="1"/>
</dbReference>
<dbReference type="PANTHER" id="PTHR35688:SF2">
    <property type="entry name" value="NAD(P)-LINKED OXIDOREDUCTASE SUPERFAMILY PROTEIN"/>
    <property type="match status" value="1"/>
</dbReference>
<sequence>MPFRAGFSDICSLSDNIHSRSRRHEIAMARTGRAAGRFGVLLALAAAIAGWSFVGGWQTPSRASDAVTAMEAAKAKKKKQKMSLAEALDRQKKEEKMEKSKKEEAKLEAEETFWEGPPSSTEMFAPFLSCFVVIGIIPFIAAVNRQFRVKYKITNKRVSVTGGLDGKDITEFSYQEIYEMKYGLRFLGYCADVRINLRDGAKVELFGLLNFEENYNYMLSKCDKDARRRSDPPLSLNA</sequence>
<dbReference type="OMA" id="EAEETFW"/>
<evidence type="ECO:0000259" key="3">
    <source>
        <dbReference type="Pfam" id="PF03703"/>
    </source>
</evidence>
<feature type="compositionally biased region" description="Basic and acidic residues" evidence="1">
    <location>
        <begin position="87"/>
        <end position="102"/>
    </location>
</feature>
<organism evidence="4 5">
    <name type="scientific">Symbiodinium microadriaticum</name>
    <name type="common">Dinoflagellate</name>
    <name type="synonym">Zooxanthella microadriatica</name>
    <dbReference type="NCBI Taxonomy" id="2951"/>
    <lineage>
        <taxon>Eukaryota</taxon>
        <taxon>Sar</taxon>
        <taxon>Alveolata</taxon>
        <taxon>Dinophyceae</taxon>
        <taxon>Suessiales</taxon>
        <taxon>Symbiodiniaceae</taxon>
        <taxon>Symbiodinium</taxon>
    </lineage>
</organism>
<protein>
    <recommendedName>
        <fullName evidence="3">YdbS-like PH domain-containing protein</fullName>
    </recommendedName>
</protein>
<evidence type="ECO:0000256" key="2">
    <source>
        <dbReference type="SAM" id="Phobius"/>
    </source>
</evidence>
<proteinExistence type="predicted"/>
<keyword evidence="2" id="KW-1133">Transmembrane helix</keyword>
<keyword evidence="2" id="KW-0472">Membrane</keyword>
<reference evidence="4 5" key="1">
    <citation type="submission" date="2016-02" db="EMBL/GenBank/DDBJ databases">
        <title>Genome analysis of coral dinoflagellate symbionts highlights evolutionary adaptations to a symbiotic lifestyle.</title>
        <authorList>
            <person name="Aranda M."/>
            <person name="Li Y."/>
            <person name="Liew Y.J."/>
            <person name="Baumgarten S."/>
            <person name="Simakov O."/>
            <person name="Wilson M."/>
            <person name="Piel J."/>
            <person name="Ashoor H."/>
            <person name="Bougouffa S."/>
            <person name="Bajic V.B."/>
            <person name="Ryu T."/>
            <person name="Ravasi T."/>
            <person name="Bayer T."/>
            <person name="Micklem G."/>
            <person name="Kim H."/>
            <person name="Bhak J."/>
            <person name="Lajeunesse T.C."/>
            <person name="Voolstra C.R."/>
        </authorList>
    </citation>
    <scope>NUCLEOTIDE SEQUENCE [LARGE SCALE GENOMIC DNA]</scope>
    <source>
        <strain evidence="4 5">CCMP2467</strain>
    </source>
</reference>
<keyword evidence="5" id="KW-1185">Reference proteome</keyword>
<feature type="domain" description="YdbS-like PH" evidence="3">
    <location>
        <begin position="148"/>
        <end position="217"/>
    </location>
</feature>
<gene>
    <name evidence="4" type="ORF">AK812_SmicGene5996</name>
</gene>
<dbReference type="PANTHER" id="PTHR35688">
    <property type="entry name" value="NAD(P)-LINKED OXIDOREDUCTASE SUPERFAMILY PROTEIN"/>
    <property type="match status" value="1"/>
</dbReference>
<comment type="caution">
    <text evidence="4">The sequence shown here is derived from an EMBL/GenBank/DDBJ whole genome shotgun (WGS) entry which is preliminary data.</text>
</comment>
<feature type="transmembrane region" description="Helical" evidence="2">
    <location>
        <begin position="123"/>
        <end position="143"/>
    </location>
</feature>
<name>A0A1Q9ESE0_SYMMI</name>
<feature type="region of interest" description="Disordered" evidence="1">
    <location>
        <begin position="78"/>
        <end position="102"/>
    </location>
</feature>
<dbReference type="EMBL" id="LSRX01000081">
    <property type="protein sequence ID" value="OLQ10314.1"/>
    <property type="molecule type" value="Genomic_DNA"/>
</dbReference>
<evidence type="ECO:0000313" key="5">
    <source>
        <dbReference type="Proteomes" id="UP000186817"/>
    </source>
</evidence>
<dbReference type="Proteomes" id="UP000186817">
    <property type="component" value="Unassembled WGS sequence"/>
</dbReference>
<evidence type="ECO:0000256" key="1">
    <source>
        <dbReference type="SAM" id="MobiDB-lite"/>
    </source>
</evidence>
<keyword evidence="2" id="KW-0812">Transmembrane</keyword>
<evidence type="ECO:0000313" key="4">
    <source>
        <dbReference type="EMBL" id="OLQ10314.1"/>
    </source>
</evidence>
<dbReference type="InterPro" id="IPR005182">
    <property type="entry name" value="YdbS-like_PH"/>
</dbReference>
<accession>A0A1Q9ESE0</accession>
<feature type="transmembrane region" description="Helical" evidence="2">
    <location>
        <begin position="34"/>
        <end position="54"/>
    </location>
</feature>
<dbReference type="OrthoDB" id="3001at2759"/>